<proteinExistence type="predicted"/>
<feature type="transmembrane region" description="Helical" evidence="1">
    <location>
        <begin position="74"/>
        <end position="90"/>
    </location>
</feature>
<sequence>MKIIYENPTSQRLKAKVWHNGTEHELKVGDVLELPVTKGDAVTYQVGRFSAKHTLSYQSPQATFAIAPNKTLQTIYFAAVFVLIMALFFVKKPDVVVVTVGVIVGLTGYEALLYFVGYRARPRH</sequence>
<name>A0A0R2MRA2_9LACO</name>
<keyword evidence="1" id="KW-0472">Membrane</keyword>
<dbReference type="PATRIC" id="fig|1293598.4.peg.2032"/>
<evidence type="ECO:0000313" key="3">
    <source>
        <dbReference type="Proteomes" id="UP000050969"/>
    </source>
</evidence>
<keyword evidence="3" id="KW-1185">Reference proteome</keyword>
<reference evidence="2 3" key="1">
    <citation type="journal article" date="2015" name="Genome Announc.">
        <title>Expanding the biotechnology potential of lactobacilli through comparative genomics of 213 strains and associated genera.</title>
        <authorList>
            <person name="Sun Z."/>
            <person name="Harris H.M."/>
            <person name="McCann A."/>
            <person name="Guo C."/>
            <person name="Argimon S."/>
            <person name="Zhang W."/>
            <person name="Yang X."/>
            <person name="Jeffery I.B."/>
            <person name="Cooney J.C."/>
            <person name="Kagawa T.F."/>
            <person name="Liu W."/>
            <person name="Song Y."/>
            <person name="Salvetti E."/>
            <person name="Wrobel A."/>
            <person name="Rasinkangas P."/>
            <person name="Parkhill J."/>
            <person name="Rea M.C."/>
            <person name="O'Sullivan O."/>
            <person name="Ritari J."/>
            <person name="Douillard F.P."/>
            <person name="Paul Ross R."/>
            <person name="Yang R."/>
            <person name="Briner A.E."/>
            <person name="Felis G.E."/>
            <person name="de Vos W.M."/>
            <person name="Barrangou R."/>
            <person name="Klaenhammer T.R."/>
            <person name="Caufield P.W."/>
            <person name="Cui Y."/>
            <person name="Zhang H."/>
            <person name="O'Toole P.W."/>
        </authorList>
    </citation>
    <scope>NUCLEOTIDE SEQUENCE [LARGE SCALE GENOMIC DNA]</scope>
    <source>
        <strain evidence="2 3">DSM 24301</strain>
    </source>
</reference>
<evidence type="ECO:0000256" key="1">
    <source>
        <dbReference type="SAM" id="Phobius"/>
    </source>
</evidence>
<dbReference type="STRING" id="1293598.IV56_GL001948"/>
<evidence type="ECO:0000313" key="2">
    <source>
        <dbReference type="EMBL" id="KRO16148.1"/>
    </source>
</evidence>
<gene>
    <name evidence="2" type="ORF">IV56_GL001948</name>
</gene>
<dbReference type="EMBL" id="JQCE01000052">
    <property type="protein sequence ID" value="KRO16148.1"/>
    <property type="molecule type" value="Genomic_DNA"/>
</dbReference>
<dbReference type="AlphaFoldDB" id="A0A0R2MRA2"/>
<protein>
    <submittedName>
        <fullName evidence="2">Uncharacterized protein</fullName>
    </submittedName>
</protein>
<feature type="transmembrane region" description="Helical" evidence="1">
    <location>
        <begin position="96"/>
        <end position="116"/>
    </location>
</feature>
<keyword evidence="1" id="KW-1133">Transmembrane helix</keyword>
<dbReference type="Proteomes" id="UP000050969">
    <property type="component" value="Unassembled WGS sequence"/>
</dbReference>
<comment type="caution">
    <text evidence="2">The sequence shown here is derived from an EMBL/GenBank/DDBJ whole genome shotgun (WGS) entry which is preliminary data.</text>
</comment>
<keyword evidence="1" id="KW-0812">Transmembrane</keyword>
<accession>A0A0R2MRA2</accession>
<organism evidence="2 3">
    <name type="scientific">Lacticaseibacillus saniviri JCM 17471 = DSM 24301</name>
    <dbReference type="NCBI Taxonomy" id="1293598"/>
    <lineage>
        <taxon>Bacteria</taxon>
        <taxon>Bacillati</taxon>
        <taxon>Bacillota</taxon>
        <taxon>Bacilli</taxon>
        <taxon>Lactobacillales</taxon>
        <taxon>Lactobacillaceae</taxon>
        <taxon>Lacticaseibacillus</taxon>
    </lineage>
</organism>
<dbReference type="RefSeq" id="WP_056993141.1">
    <property type="nucleotide sequence ID" value="NZ_JQCE01000052.1"/>
</dbReference>